<dbReference type="AlphaFoldDB" id="V6DH99"/>
<dbReference type="RefSeq" id="WP_023791272.1">
    <property type="nucleotide sequence ID" value="NC_023003.1"/>
</dbReference>
<feature type="transmembrane region" description="Helical" evidence="1">
    <location>
        <begin position="7"/>
        <end position="28"/>
    </location>
</feature>
<keyword evidence="1" id="KW-1133">Transmembrane helix</keyword>
<organism evidence="2 3">
    <name type="scientific">Candidatus Babela massiliensis</name>
    <dbReference type="NCBI Taxonomy" id="673862"/>
    <lineage>
        <taxon>Bacteria</taxon>
        <taxon>Candidatus Babelota</taxon>
        <taxon>Candidatus Babeliae</taxon>
        <taxon>Candidatus Babeliales</taxon>
        <taxon>Candidatus Babeliaceae</taxon>
        <taxon>Candidatus Babela</taxon>
    </lineage>
</organism>
<dbReference type="STRING" id="673862.BABL1_gene_700"/>
<accession>V6DH99</accession>
<sequence>MFYNTKFLDIIIFIINFSGTLIFSNLIFTPLITIISNLICFPGAITYRIINKLFCDRQGIYIDKIEYFKPLALESHYVIYQSRESKKNISIIIGPFIINTLLCALFTFEFSILTVLKTSFTTDKVWTYLSLWLGVSFGYFAIPTKKDIQQIRGIITTPNTKFLTFIDKNIYYFKSNIMYILRYFYAFIIPFIVSILFLTLYSLFQKILIINIIKIHNSK</sequence>
<dbReference type="Proteomes" id="UP000018769">
    <property type="component" value="Chromosome I"/>
</dbReference>
<reference evidence="2 3" key="1">
    <citation type="journal article" date="2015" name="Biol. Direct">
        <title>Babela massiliensis, a representative of a widespread bacterial phylum with unusual adaptations to parasitism in amoebae.</title>
        <authorList>
            <person name="Pagnier I."/>
            <person name="Yutin N."/>
            <person name="Croce O."/>
            <person name="Makarova K.S."/>
            <person name="Wolf Y.I."/>
            <person name="Benamar S."/>
            <person name="Raoult D."/>
            <person name="Koonin E.V."/>
            <person name="La Scola B."/>
        </authorList>
    </citation>
    <scope>NUCLEOTIDE SEQUENCE [LARGE SCALE GENOMIC DNA]</scope>
    <source>
        <strain evidence="3">BABL1</strain>
    </source>
</reference>
<keyword evidence="1" id="KW-0472">Membrane</keyword>
<feature type="transmembrane region" description="Helical" evidence="1">
    <location>
        <begin position="89"/>
        <end position="113"/>
    </location>
</feature>
<evidence type="ECO:0000313" key="2">
    <source>
        <dbReference type="EMBL" id="CDK30318.1"/>
    </source>
</evidence>
<dbReference type="KEGG" id="dpb:BABL1_gene_700"/>
<evidence type="ECO:0000313" key="3">
    <source>
        <dbReference type="Proteomes" id="UP000018769"/>
    </source>
</evidence>
<dbReference type="EMBL" id="HG793133">
    <property type="protein sequence ID" value="CDK30318.1"/>
    <property type="molecule type" value="Genomic_DNA"/>
</dbReference>
<gene>
    <name evidence="2" type="ORF">BABL1_gene_700</name>
</gene>
<evidence type="ECO:0000256" key="1">
    <source>
        <dbReference type="SAM" id="Phobius"/>
    </source>
</evidence>
<name>V6DH99_9BACT</name>
<feature type="transmembrane region" description="Helical" evidence="1">
    <location>
        <begin position="183"/>
        <end position="204"/>
    </location>
</feature>
<protein>
    <submittedName>
        <fullName evidence="2">Uncharacterized protein</fullName>
    </submittedName>
</protein>
<keyword evidence="3" id="KW-1185">Reference proteome</keyword>
<proteinExistence type="predicted"/>
<dbReference type="HOGENOM" id="CLU_1259504_0_0_7"/>
<feature type="transmembrane region" description="Helical" evidence="1">
    <location>
        <begin position="125"/>
        <end position="142"/>
    </location>
</feature>
<keyword evidence="1" id="KW-0812">Transmembrane</keyword>
<dbReference type="OrthoDB" id="258743at2"/>